<keyword evidence="2" id="KW-1185">Reference proteome</keyword>
<evidence type="ECO:0000313" key="1">
    <source>
        <dbReference type="EMBL" id="KAG0419128.1"/>
    </source>
</evidence>
<proteinExistence type="predicted"/>
<name>A0AC60PG75_IXOPE</name>
<sequence>SDIRIINQLHPITPYLAAPLNASKGVIRSAKRGLSSDELMYSLESYKATIITTRMMGATESVIMTFEGPTQSPIPCSTDEQHTAVKCERCRAYGHSALNCPEAPTFWRCTTCAPPLQQQQVLHPCTPWRYHCGGEHTRVDPASEVQQRTDKTASSMQLATRESISAKPRR</sequence>
<feature type="non-terminal residue" evidence="1">
    <location>
        <position position="170"/>
    </location>
</feature>
<gene>
    <name evidence="1" type="ORF">HPB47_004346</name>
</gene>
<accession>A0AC60PG75</accession>
<dbReference type="EMBL" id="JABSTQ010010659">
    <property type="protein sequence ID" value="KAG0419128.1"/>
    <property type="molecule type" value="Genomic_DNA"/>
</dbReference>
<feature type="non-terminal residue" evidence="1">
    <location>
        <position position="1"/>
    </location>
</feature>
<evidence type="ECO:0000313" key="2">
    <source>
        <dbReference type="Proteomes" id="UP000805193"/>
    </source>
</evidence>
<protein>
    <submittedName>
        <fullName evidence="1">Uncharacterized protein</fullName>
    </submittedName>
</protein>
<organism evidence="1 2">
    <name type="scientific">Ixodes persulcatus</name>
    <name type="common">Taiga tick</name>
    <dbReference type="NCBI Taxonomy" id="34615"/>
    <lineage>
        <taxon>Eukaryota</taxon>
        <taxon>Metazoa</taxon>
        <taxon>Ecdysozoa</taxon>
        <taxon>Arthropoda</taxon>
        <taxon>Chelicerata</taxon>
        <taxon>Arachnida</taxon>
        <taxon>Acari</taxon>
        <taxon>Parasitiformes</taxon>
        <taxon>Ixodida</taxon>
        <taxon>Ixodoidea</taxon>
        <taxon>Ixodidae</taxon>
        <taxon>Ixodinae</taxon>
        <taxon>Ixodes</taxon>
    </lineage>
</organism>
<comment type="caution">
    <text evidence="1">The sequence shown here is derived from an EMBL/GenBank/DDBJ whole genome shotgun (WGS) entry which is preliminary data.</text>
</comment>
<reference evidence="1 2" key="1">
    <citation type="journal article" date="2020" name="Cell">
        <title>Large-Scale Comparative Analyses of Tick Genomes Elucidate Their Genetic Diversity and Vector Capacities.</title>
        <authorList>
            <consortium name="Tick Genome and Microbiome Consortium (TIGMIC)"/>
            <person name="Jia N."/>
            <person name="Wang J."/>
            <person name="Shi W."/>
            <person name="Du L."/>
            <person name="Sun Y."/>
            <person name="Zhan W."/>
            <person name="Jiang J.F."/>
            <person name="Wang Q."/>
            <person name="Zhang B."/>
            <person name="Ji P."/>
            <person name="Bell-Sakyi L."/>
            <person name="Cui X.M."/>
            <person name="Yuan T.T."/>
            <person name="Jiang B.G."/>
            <person name="Yang W.F."/>
            <person name="Lam T.T."/>
            <person name="Chang Q.C."/>
            <person name="Ding S.J."/>
            <person name="Wang X.J."/>
            <person name="Zhu J.G."/>
            <person name="Ruan X.D."/>
            <person name="Zhao L."/>
            <person name="Wei J.T."/>
            <person name="Ye R.Z."/>
            <person name="Que T.C."/>
            <person name="Du C.H."/>
            <person name="Zhou Y.H."/>
            <person name="Cheng J.X."/>
            <person name="Dai P.F."/>
            <person name="Guo W.B."/>
            <person name="Han X.H."/>
            <person name="Huang E.J."/>
            <person name="Li L.F."/>
            <person name="Wei W."/>
            <person name="Gao Y.C."/>
            <person name="Liu J.Z."/>
            <person name="Shao H.Z."/>
            <person name="Wang X."/>
            <person name="Wang C.C."/>
            <person name="Yang T.C."/>
            <person name="Huo Q.B."/>
            <person name="Li W."/>
            <person name="Chen H.Y."/>
            <person name="Chen S.E."/>
            <person name="Zhou L.G."/>
            <person name="Ni X.B."/>
            <person name="Tian J.H."/>
            <person name="Sheng Y."/>
            <person name="Liu T."/>
            <person name="Pan Y.S."/>
            <person name="Xia L.Y."/>
            <person name="Li J."/>
            <person name="Zhao F."/>
            <person name="Cao W.C."/>
        </authorList>
    </citation>
    <scope>NUCLEOTIDE SEQUENCE [LARGE SCALE GENOMIC DNA]</scope>
    <source>
        <strain evidence="1">Iper-2018</strain>
    </source>
</reference>
<dbReference type="Proteomes" id="UP000805193">
    <property type="component" value="Unassembled WGS sequence"/>
</dbReference>